<keyword evidence="10" id="KW-1185">Reference proteome</keyword>
<organism evidence="9 10">
    <name type="scientific">Thiohalocapsa halophila</name>
    <dbReference type="NCBI Taxonomy" id="69359"/>
    <lineage>
        <taxon>Bacteria</taxon>
        <taxon>Pseudomonadati</taxon>
        <taxon>Pseudomonadota</taxon>
        <taxon>Gammaproteobacteria</taxon>
        <taxon>Chromatiales</taxon>
        <taxon>Chromatiaceae</taxon>
        <taxon>Thiohalocapsa</taxon>
    </lineage>
</organism>
<evidence type="ECO:0000256" key="8">
    <source>
        <dbReference type="SAM" id="MobiDB-lite"/>
    </source>
</evidence>
<evidence type="ECO:0000313" key="10">
    <source>
        <dbReference type="Proteomes" id="UP000748752"/>
    </source>
</evidence>
<keyword evidence="3" id="KW-0732">Signal</keyword>
<dbReference type="NCBIfam" id="NF006947">
    <property type="entry name" value="PRK09429.1"/>
    <property type="match status" value="1"/>
</dbReference>
<keyword evidence="6" id="KW-0862">Zinc</keyword>
<evidence type="ECO:0000256" key="2">
    <source>
        <dbReference type="ARBA" id="ARBA00022723"/>
    </source>
</evidence>
<evidence type="ECO:0000313" key="9">
    <source>
        <dbReference type="EMBL" id="MBK1633534.1"/>
    </source>
</evidence>
<keyword evidence="5" id="KW-0378">Hydrolase</keyword>
<dbReference type="EMBL" id="NRRV01000092">
    <property type="protein sequence ID" value="MBK1633534.1"/>
    <property type="molecule type" value="Genomic_DNA"/>
</dbReference>
<keyword evidence="7" id="KW-0482">Metalloprotease</keyword>
<evidence type="ECO:0000256" key="6">
    <source>
        <dbReference type="ARBA" id="ARBA00022833"/>
    </source>
</evidence>
<proteinExistence type="predicted"/>
<dbReference type="InterPro" id="IPR009045">
    <property type="entry name" value="Zn_M74/Hedgehog-like"/>
</dbReference>
<comment type="caution">
    <text evidence="9">The sequence shown here is derived from an EMBL/GenBank/DDBJ whole genome shotgun (WGS) entry which is preliminary data.</text>
</comment>
<dbReference type="Gene3D" id="3.30.1380.10">
    <property type="match status" value="1"/>
</dbReference>
<feature type="compositionally biased region" description="Low complexity" evidence="8">
    <location>
        <begin position="273"/>
        <end position="289"/>
    </location>
</feature>
<dbReference type="PIRSF" id="PIRSF018455">
    <property type="entry name" value="MepA"/>
    <property type="match status" value="1"/>
</dbReference>
<name>A0ABS1CPW2_9GAMM</name>
<dbReference type="RefSeq" id="WP_200242248.1">
    <property type="nucleotide sequence ID" value="NZ_NRRV01000092.1"/>
</dbReference>
<dbReference type="SUPFAM" id="SSF55166">
    <property type="entry name" value="Hedgehog/DD-peptidase"/>
    <property type="match status" value="1"/>
</dbReference>
<accession>A0ABS1CPW2</accession>
<evidence type="ECO:0000256" key="7">
    <source>
        <dbReference type="ARBA" id="ARBA00023049"/>
    </source>
</evidence>
<dbReference type="Proteomes" id="UP000748752">
    <property type="component" value="Unassembled WGS sequence"/>
</dbReference>
<evidence type="ECO:0000256" key="1">
    <source>
        <dbReference type="ARBA" id="ARBA00022670"/>
    </source>
</evidence>
<evidence type="ECO:0000256" key="5">
    <source>
        <dbReference type="ARBA" id="ARBA00022801"/>
    </source>
</evidence>
<evidence type="ECO:0000256" key="3">
    <source>
        <dbReference type="ARBA" id="ARBA00022729"/>
    </source>
</evidence>
<evidence type="ECO:0000256" key="4">
    <source>
        <dbReference type="ARBA" id="ARBA00022764"/>
    </source>
</evidence>
<gene>
    <name evidence="9" type="ORF">CKO31_22870</name>
</gene>
<keyword evidence="4" id="KW-0574">Periplasm</keyword>
<keyword evidence="2" id="KW-0479">Metal-binding</keyword>
<feature type="region of interest" description="Disordered" evidence="8">
    <location>
        <begin position="271"/>
        <end position="297"/>
    </location>
</feature>
<sequence>MALPEPYVGRAAAPRRCRTKLGPVIALAVVLAAAALPAFGAETPWSRIQHASLGDPTAIGGPSNGCIDGAEALPSTGLGFVSIRRHRNRYYGHPETIRLVRNLGRAVHQRNGRYIMIGDLAQPRGGRMSSSHVSHQNGLDVDIWLTLADSPAEAVRTTPEHRDPPSMLTPKKLNLNERFGPDQLFLIQSAAKDPAVDRILVNPGIKRALCRQENDAKWLRKLRPWWGHDAHMHVRLKCPPGSPHCKQQSPVPMGSGCGSELAWWFSLEARTPSSSSSSKPRARPQQPAQCQVLLRAS</sequence>
<dbReference type="Pfam" id="PF03411">
    <property type="entry name" value="Peptidase_M74"/>
    <property type="match status" value="1"/>
</dbReference>
<reference evidence="9 10" key="1">
    <citation type="journal article" date="2020" name="Microorganisms">
        <title>Osmotic Adaptation and Compatible Solute Biosynthesis of Phototrophic Bacteria as Revealed from Genome Analyses.</title>
        <authorList>
            <person name="Imhoff J.F."/>
            <person name="Rahn T."/>
            <person name="Kunzel S."/>
            <person name="Keller A."/>
            <person name="Neulinger S.C."/>
        </authorList>
    </citation>
    <scope>NUCLEOTIDE SEQUENCE [LARGE SCALE GENOMIC DNA]</scope>
    <source>
        <strain evidence="9 10">DSM 6210</strain>
    </source>
</reference>
<keyword evidence="1" id="KW-0645">Protease</keyword>
<protein>
    <submittedName>
        <fullName evidence="9">Penicillin-insensitive murein endopeptidase</fullName>
    </submittedName>
</protein>
<dbReference type="InterPro" id="IPR005073">
    <property type="entry name" value="Peptidase_M74"/>
</dbReference>